<organism evidence="3 4">
    <name type="scientific">Natronosporangium hydrolyticum</name>
    <dbReference type="NCBI Taxonomy" id="2811111"/>
    <lineage>
        <taxon>Bacteria</taxon>
        <taxon>Bacillati</taxon>
        <taxon>Actinomycetota</taxon>
        <taxon>Actinomycetes</taxon>
        <taxon>Micromonosporales</taxon>
        <taxon>Micromonosporaceae</taxon>
        <taxon>Natronosporangium</taxon>
    </lineage>
</organism>
<evidence type="ECO:0000256" key="1">
    <source>
        <dbReference type="SAM" id="Phobius"/>
    </source>
</evidence>
<proteinExistence type="predicted"/>
<protein>
    <submittedName>
        <fullName evidence="3">PH domain-containing protein</fullName>
    </submittedName>
</protein>
<feature type="transmembrane region" description="Helical" evidence="1">
    <location>
        <begin position="30"/>
        <end position="51"/>
    </location>
</feature>
<dbReference type="Pfam" id="PF03703">
    <property type="entry name" value="bPH_2"/>
    <property type="match status" value="1"/>
</dbReference>
<dbReference type="RefSeq" id="WP_239674746.1">
    <property type="nucleotide sequence ID" value="NZ_CP070499.1"/>
</dbReference>
<keyword evidence="1" id="KW-0812">Transmembrane</keyword>
<name>A0A895YDT1_9ACTN</name>
<reference evidence="3" key="1">
    <citation type="submission" date="2021-02" db="EMBL/GenBank/DDBJ databases">
        <title>Natrosporangium hydrolyticum gen. nov., sp. nov, a haloalkaliphilic actinobacterium from a soda solonchak soil.</title>
        <authorList>
            <person name="Sorokin D.Y."/>
            <person name="Khijniak T.V."/>
            <person name="Zakharycheva A.P."/>
            <person name="Boueva O.V."/>
            <person name="Ariskina E.V."/>
            <person name="Hahnke R.L."/>
            <person name="Bunk B."/>
            <person name="Sproer C."/>
            <person name="Schumann P."/>
            <person name="Evtushenko L.I."/>
            <person name="Kublanov I.V."/>
        </authorList>
    </citation>
    <scope>NUCLEOTIDE SEQUENCE</scope>
    <source>
        <strain evidence="3">DSM 106523</strain>
    </source>
</reference>
<keyword evidence="1" id="KW-1133">Transmembrane helix</keyword>
<dbReference type="InterPro" id="IPR005182">
    <property type="entry name" value="YdbS-like_PH"/>
</dbReference>
<evidence type="ECO:0000313" key="3">
    <source>
        <dbReference type="EMBL" id="QSB12706.1"/>
    </source>
</evidence>
<feature type="domain" description="YdbS-like PH" evidence="2">
    <location>
        <begin position="77"/>
        <end position="154"/>
    </location>
</feature>
<accession>A0A895YDT1</accession>
<dbReference type="KEGG" id="nhy:JQS43_13465"/>
<dbReference type="AlphaFoldDB" id="A0A895YDT1"/>
<dbReference type="PANTHER" id="PTHR34473">
    <property type="entry name" value="UPF0699 TRANSMEMBRANE PROTEIN YDBS"/>
    <property type="match status" value="1"/>
</dbReference>
<keyword evidence="4" id="KW-1185">Reference proteome</keyword>
<evidence type="ECO:0000259" key="2">
    <source>
        <dbReference type="Pfam" id="PF03703"/>
    </source>
</evidence>
<dbReference type="Proteomes" id="UP000662857">
    <property type="component" value="Chromosome"/>
</dbReference>
<gene>
    <name evidence="3" type="ORF">JQS43_13465</name>
</gene>
<dbReference type="PANTHER" id="PTHR34473:SF3">
    <property type="entry name" value="TRANSMEMBRANE PROTEIN-RELATED"/>
    <property type="match status" value="1"/>
</dbReference>
<evidence type="ECO:0000313" key="4">
    <source>
        <dbReference type="Proteomes" id="UP000662857"/>
    </source>
</evidence>
<feature type="transmembrane region" description="Helical" evidence="1">
    <location>
        <begin position="57"/>
        <end position="75"/>
    </location>
</feature>
<sequence length="167" mass="18507">MKLLAREPIRLRSPAHPVHPRARWWWTLRAVALVVPLLAAAVVATFVVPGAAWLRPLLPVAGLLAMAYLVVMPLWRYQVHRWEVTEQAVYAATGWVVREWRISPISRIQTVDTRRGPLEQLLGLAAVAVTTASAHGTVYIVGLDHETAQRTADRLTEITEATPGDAT</sequence>
<dbReference type="EMBL" id="CP070499">
    <property type="protein sequence ID" value="QSB12706.1"/>
    <property type="molecule type" value="Genomic_DNA"/>
</dbReference>
<keyword evidence="1" id="KW-0472">Membrane</keyword>